<dbReference type="OrthoDB" id="3401111at2"/>
<accession>A8M590</accession>
<dbReference type="PANTHER" id="PTHR11319">
    <property type="entry name" value="G PROTEIN-COUPLED RECEPTOR-RELATED"/>
    <property type="match status" value="1"/>
</dbReference>
<dbReference type="PATRIC" id="fig|391037.6.peg.4418"/>
<dbReference type="eggNOG" id="COG2931">
    <property type="taxonomic scope" value="Bacteria"/>
</dbReference>
<evidence type="ECO:0000256" key="2">
    <source>
        <dbReference type="SAM" id="Phobius"/>
    </source>
</evidence>
<dbReference type="HOGENOM" id="CLU_027862_0_0_11"/>
<keyword evidence="2" id="KW-0812">Transmembrane</keyword>
<feature type="transmembrane region" description="Helical" evidence="2">
    <location>
        <begin position="37"/>
        <end position="59"/>
    </location>
</feature>
<feature type="region of interest" description="Disordered" evidence="1">
    <location>
        <begin position="1"/>
        <end position="32"/>
    </location>
</feature>
<evidence type="ECO:0000313" key="3">
    <source>
        <dbReference type="EMBL" id="ABW00158.1"/>
    </source>
</evidence>
<dbReference type="PANTHER" id="PTHR11319:SF35">
    <property type="entry name" value="OUTER MEMBRANE PROTEIN PMPC-RELATED"/>
    <property type="match status" value="1"/>
</dbReference>
<dbReference type="InterPro" id="IPR006626">
    <property type="entry name" value="PbH1"/>
</dbReference>
<protein>
    <submittedName>
        <fullName evidence="3">Parallel beta-helix repeat</fullName>
    </submittedName>
</protein>
<gene>
    <name evidence="3" type="ordered locus">Sare_4376</name>
</gene>
<feature type="compositionally biased region" description="Basic and acidic residues" evidence="1">
    <location>
        <begin position="19"/>
        <end position="29"/>
    </location>
</feature>
<dbReference type="SMART" id="SM00710">
    <property type="entry name" value="PbH1"/>
    <property type="match status" value="6"/>
</dbReference>
<feature type="region of interest" description="Disordered" evidence="1">
    <location>
        <begin position="66"/>
        <end position="105"/>
    </location>
</feature>
<dbReference type="EMBL" id="CP000850">
    <property type="protein sequence ID" value="ABW00158.1"/>
    <property type="molecule type" value="Genomic_DNA"/>
</dbReference>
<dbReference type="STRING" id="391037.Sare_4376"/>
<dbReference type="InterPro" id="IPR011050">
    <property type="entry name" value="Pectin_lyase_fold/virulence"/>
</dbReference>
<keyword evidence="2" id="KW-1133">Transmembrane helix</keyword>
<feature type="compositionally biased region" description="Basic and acidic residues" evidence="1">
    <location>
        <begin position="70"/>
        <end position="97"/>
    </location>
</feature>
<name>A8M590_SALAI</name>
<evidence type="ECO:0000256" key="1">
    <source>
        <dbReference type="SAM" id="MobiDB-lite"/>
    </source>
</evidence>
<keyword evidence="2" id="KW-0472">Membrane</keyword>
<dbReference type="SUPFAM" id="SSF51126">
    <property type="entry name" value="Pectin lyase-like"/>
    <property type="match status" value="1"/>
</dbReference>
<sequence>MAHSLPLTGKGTDTAMNHQHHEHEHDRPGGRRVRSRWWAVGLAGVTGLALTTTAGVAAAPSAEAVGRTFTAEDRPGKPDRPSAGGHHDDKGQKESRPKGTPVPCDPDRLIAAITLANARDGAVLDLAKNCTYLLTASIDGAGLPAITAPITLNGGKNTTIKRAAAAPLFRILTVEAGGDLTLHHLKITGGQTDDSGGGILVNAGGALTANHSTISRNIANVAGGGIDANGTVRVRRSTISHNTANSGGGGINVSSGLLTVTKSRVDANTALLFGGGIASAGTTRVDHSMITGNQAPSGGGLVMGTGTGTVTNTHIMSNTATAGGGVTAVGGGAYTFRSVVIADNTATAGVSGGLFMDFGMTVVVEDGVIENNAAATDGGGIANNGDLVLRDTKVAGNTANNQGGGIYNTSIVTFFDGKVIKNTAAVDGGGIFNNGGAVELNTATGTVVAKNRPNNCVDVTGCPD</sequence>
<dbReference type="KEGG" id="saq:Sare_4376"/>
<dbReference type="AlphaFoldDB" id="A8M590"/>
<proteinExistence type="predicted"/>
<reference evidence="3" key="1">
    <citation type="submission" date="2007-10" db="EMBL/GenBank/DDBJ databases">
        <title>Complete sequence of Salinispora arenicola CNS-205.</title>
        <authorList>
            <consortium name="US DOE Joint Genome Institute"/>
            <person name="Copeland A."/>
            <person name="Lucas S."/>
            <person name="Lapidus A."/>
            <person name="Barry K."/>
            <person name="Glavina del Rio T."/>
            <person name="Dalin E."/>
            <person name="Tice H."/>
            <person name="Pitluck S."/>
            <person name="Foster B."/>
            <person name="Schmutz J."/>
            <person name="Larimer F."/>
            <person name="Land M."/>
            <person name="Hauser L."/>
            <person name="Kyrpides N."/>
            <person name="Ivanova N."/>
            <person name="Jensen P.R."/>
            <person name="Moore B.S."/>
            <person name="Penn K."/>
            <person name="Jenkins C."/>
            <person name="Udwary D."/>
            <person name="Xiang L."/>
            <person name="Gontang E."/>
            <person name="Richardson P."/>
        </authorList>
    </citation>
    <scope>NUCLEOTIDE SEQUENCE [LARGE SCALE GENOMIC DNA]</scope>
    <source>
        <strain evidence="3">CNS-205</strain>
    </source>
</reference>
<organism evidence="3">
    <name type="scientific">Salinispora arenicola (strain CNS-205)</name>
    <dbReference type="NCBI Taxonomy" id="391037"/>
    <lineage>
        <taxon>Bacteria</taxon>
        <taxon>Bacillati</taxon>
        <taxon>Actinomycetota</taxon>
        <taxon>Actinomycetes</taxon>
        <taxon>Micromonosporales</taxon>
        <taxon>Micromonosporaceae</taxon>
        <taxon>Salinispora</taxon>
    </lineage>
</organism>